<keyword evidence="2" id="KW-1185">Reference proteome</keyword>
<reference evidence="1 2" key="1">
    <citation type="submission" date="2020-08" db="EMBL/GenBank/DDBJ databases">
        <title>Genomic Encyclopedia of Type Strains, Phase IV (KMG-IV): sequencing the most valuable type-strain genomes for metagenomic binning, comparative biology and taxonomic classification.</title>
        <authorList>
            <person name="Goeker M."/>
        </authorList>
    </citation>
    <scope>NUCLEOTIDE SEQUENCE [LARGE SCALE GENOMIC DNA]</scope>
    <source>
        <strain evidence="1 2">DSM 105721</strain>
    </source>
</reference>
<sequence length="25" mass="2925">MTSKVPINQDRLINGDEKEFKSLFD</sequence>
<accession>A0A7W6HX61</accession>
<gene>
    <name evidence="1" type="ORF">GGR14_002427</name>
</gene>
<feature type="non-terminal residue" evidence="1">
    <location>
        <position position="25"/>
    </location>
</feature>
<dbReference type="Proteomes" id="UP000546007">
    <property type="component" value="Unassembled WGS sequence"/>
</dbReference>
<organism evidence="1 2">
    <name type="scientific">Butyricimonas faecihominis</name>
    <dbReference type="NCBI Taxonomy" id="1472416"/>
    <lineage>
        <taxon>Bacteria</taxon>
        <taxon>Pseudomonadati</taxon>
        <taxon>Bacteroidota</taxon>
        <taxon>Bacteroidia</taxon>
        <taxon>Bacteroidales</taxon>
        <taxon>Odoribacteraceae</taxon>
        <taxon>Butyricimonas</taxon>
    </lineage>
</organism>
<proteinExistence type="predicted"/>
<comment type="caution">
    <text evidence="1">The sequence shown here is derived from an EMBL/GenBank/DDBJ whole genome shotgun (WGS) entry which is preliminary data.</text>
</comment>
<name>A0A7W6HX61_9BACT</name>
<evidence type="ECO:0000313" key="2">
    <source>
        <dbReference type="Proteomes" id="UP000546007"/>
    </source>
</evidence>
<evidence type="ECO:0000313" key="1">
    <source>
        <dbReference type="EMBL" id="MBB4026626.1"/>
    </source>
</evidence>
<dbReference type="AlphaFoldDB" id="A0A7W6HX61"/>
<dbReference type="EMBL" id="JACIES010000006">
    <property type="protein sequence ID" value="MBB4026626.1"/>
    <property type="molecule type" value="Genomic_DNA"/>
</dbReference>
<protein>
    <submittedName>
        <fullName evidence="1">Uncharacterized protein</fullName>
    </submittedName>
</protein>